<comment type="caution">
    <text evidence="2">The sequence shown here is derived from an EMBL/GenBank/DDBJ whole genome shotgun (WGS) entry which is preliminary data.</text>
</comment>
<dbReference type="Proteomes" id="UP000177521">
    <property type="component" value="Unassembled WGS sequence"/>
</dbReference>
<proteinExistence type="predicted"/>
<dbReference type="EMBL" id="MEWS01000002">
    <property type="protein sequence ID" value="OGC83027.1"/>
    <property type="molecule type" value="Genomic_DNA"/>
</dbReference>
<reference evidence="2 3" key="1">
    <citation type="journal article" date="2016" name="Nat. Commun.">
        <title>Thousands of microbial genomes shed light on interconnected biogeochemical processes in an aquifer system.</title>
        <authorList>
            <person name="Anantharaman K."/>
            <person name="Brown C.T."/>
            <person name="Hug L.A."/>
            <person name="Sharon I."/>
            <person name="Castelle C.J."/>
            <person name="Probst A.J."/>
            <person name="Thomas B.C."/>
            <person name="Singh A."/>
            <person name="Wilkins M.J."/>
            <person name="Karaoz U."/>
            <person name="Brodie E.L."/>
            <person name="Williams K.H."/>
            <person name="Hubbard S.S."/>
            <person name="Banfield J.F."/>
        </authorList>
    </citation>
    <scope>NUCLEOTIDE SEQUENCE [LARGE SCALE GENOMIC DNA]</scope>
</reference>
<dbReference type="AlphaFoldDB" id="A0A1F4XN12"/>
<evidence type="ECO:0000313" key="3">
    <source>
        <dbReference type="Proteomes" id="UP000177521"/>
    </source>
</evidence>
<accession>A0A1F4XN12</accession>
<sequence length="143" mass="16126">MAISEKNLKSIIVQGYVGMLFLLMMMTVSDLTVAGLSQNFDLLQNDPGALGLWLTAVILSINVLIQIAIRTFDGKKFRQSIYVVSIIYVLLFVAHQIFHFAAGDGITIDLLYDTTHHIIGVWVIIYARKWAQLAEPRYARRAK</sequence>
<feature type="transmembrane region" description="Helical" evidence="1">
    <location>
        <begin position="81"/>
        <end position="102"/>
    </location>
</feature>
<gene>
    <name evidence="2" type="ORF">A2788_02110</name>
</gene>
<keyword evidence="1" id="KW-0812">Transmembrane</keyword>
<keyword evidence="1" id="KW-0472">Membrane</keyword>
<feature type="transmembrane region" description="Helical" evidence="1">
    <location>
        <begin position="12"/>
        <end position="36"/>
    </location>
</feature>
<feature type="transmembrane region" description="Helical" evidence="1">
    <location>
        <begin position="114"/>
        <end position="131"/>
    </location>
</feature>
<organism evidence="2 3">
    <name type="scientific">Candidatus Abawacabacteria bacterium RIFCSPHIGHO2_01_FULL_46_8</name>
    <dbReference type="NCBI Taxonomy" id="1817815"/>
    <lineage>
        <taxon>Bacteria</taxon>
        <taxon>Candidatus Abawacaibacteriota</taxon>
    </lineage>
</organism>
<name>A0A1F4XN12_9BACT</name>
<evidence type="ECO:0000256" key="1">
    <source>
        <dbReference type="SAM" id="Phobius"/>
    </source>
</evidence>
<evidence type="ECO:0008006" key="4">
    <source>
        <dbReference type="Google" id="ProtNLM"/>
    </source>
</evidence>
<protein>
    <recommendedName>
        <fullName evidence="4">DUF4383 domain-containing protein</fullName>
    </recommendedName>
</protein>
<keyword evidence="1" id="KW-1133">Transmembrane helix</keyword>
<feature type="transmembrane region" description="Helical" evidence="1">
    <location>
        <begin position="48"/>
        <end position="69"/>
    </location>
</feature>
<evidence type="ECO:0000313" key="2">
    <source>
        <dbReference type="EMBL" id="OGC83027.1"/>
    </source>
</evidence>